<dbReference type="Gene3D" id="3.40.50.150">
    <property type="entry name" value="Vaccinia Virus protein VP39"/>
    <property type="match status" value="1"/>
</dbReference>
<dbReference type="GeneID" id="10328698"/>
<reference evidence="1 2" key="1">
    <citation type="journal article" date="2010" name="Environ. Microbiol.">
        <title>Genomic analysis of oceanic cyanobacterial myoviruses compared with T4-like myoviruses from diverse hosts and environments.</title>
        <authorList>
            <person name="Sullivan M.B."/>
            <person name="Huang K.H."/>
            <person name="Ignacio-Espinoza J.C."/>
            <person name="Berlin A.M."/>
            <person name="Kelly L."/>
            <person name="Weigele P.R."/>
            <person name="DeFrancesco A.S."/>
            <person name="Kern S.E."/>
            <person name="Thompson L.R."/>
            <person name="Young S."/>
            <person name="Yandava C."/>
            <person name="Fu R."/>
            <person name="Krastins B."/>
            <person name="Chase M."/>
            <person name="Sarracino D."/>
            <person name="Osburne M.S."/>
            <person name="Henn M.R."/>
            <person name="Chisholm S.W."/>
        </authorList>
    </citation>
    <scope>NUCLEOTIDE SEQUENCE [LARGE SCALE GENOMIC DNA]</scope>
    <source>
        <strain evidence="1">8109-3</strain>
    </source>
</reference>
<evidence type="ECO:0000313" key="2">
    <source>
        <dbReference type="Proteomes" id="UP000006527"/>
    </source>
</evidence>
<keyword evidence="2" id="KW-1185">Reference proteome</keyword>
<evidence type="ECO:0000313" key="1">
    <source>
        <dbReference type="EMBL" id="ADO98195.1"/>
    </source>
</evidence>
<dbReference type="KEGG" id="vg:10328698"/>
<dbReference type="InterPro" id="IPR029063">
    <property type="entry name" value="SAM-dependent_MTases_sf"/>
</dbReference>
<sequence length="234" mass="26691">MKTKIEYIFRVDGSDIFYTPETNGGGDYFFTEYLNLVMENYGRVHHLMEWCSGPGFIGYGMMATNLCDHLTLLDKFEPAVEVAKKTAENSFIKTIDLVDTEKVYHRRVFPRTTIYHSDTCSVLSDYKLDLVVGNPPHFECKEDAIKALSKLGGTPLFNNHLSEILLDPNWDAHRDMFREVSTRLSDDGTICLQLHSGGSSADTFRSMVEEAGMRITGTFNSVQYDDIYYMEVKK</sequence>
<dbReference type="EMBL" id="GU071098">
    <property type="protein sequence ID" value="ADO98195.1"/>
    <property type="molecule type" value="Genomic_DNA"/>
</dbReference>
<dbReference type="Proteomes" id="UP000006527">
    <property type="component" value="Segment"/>
</dbReference>
<name>E3SL47_9CAUD</name>
<dbReference type="SUPFAM" id="SSF53335">
    <property type="entry name" value="S-adenosyl-L-methionine-dependent methyltransferases"/>
    <property type="match status" value="1"/>
</dbReference>
<organism evidence="1 2">
    <name type="scientific">Synechococcus phage S-SSM7</name>
    <dbReference type="NCBI Taxonomy" id="445686"/>
    <lineage>
        <taxon>Viruses</taxon>
        <taxon>Duplodnaviria</taxon>
        <taxon>Heunggongvirae</taxon>
        <taxon>Uroviricota</taxon>
        <taxon>Caudoviricetes</taxon>
        <taxon>Pantevenvirales</taxon>
        <taxon>Kyanoviridae</taxon>
        <taxon>Lipsvirus</taxon>
        <taxon>Lipsvirus ssm7</taxon>
    </lineage>
</organism>
<evidence type="ECO:0008006" key="3">
    <source>
        <dbReference type="Google" id="ProtNLM"/>
    </source>
</evidence>
<gene>
    <name evidence="1" type="ORF">SSSM7_129</name>
</gene>
<dbReference type="RefSeq" id="YP_004324182.1">
    <property type="nucleotide sequence ID" value="NC_015287.1"/>
</dbReference>
<proteinExistence type="predicted"/>
<protein>
    <recommendedName>
        <fullName evidence="3">Methyltransferase small domain-containing protein</fullName>
    </recommendedName>
</protein>
<accession>E3SL47</accession>
<dbReference type="OrthoDB" id="37548at10239"/>